<feature type="compositionally biased region" description="Acidic residues" evidence="1">
    <location>
        <begin position="356"/>
        <end position="368"/>
    </location>
</feature>
<dbReference type="OrthoDB" id="436852at2759"/>
<feature type="compositionally biased region" description="Polar residues" evidence="1">
    <location>
        <begin position="290"/>
        <end position="299"/>
    </location>
</feature>
<feature type="compositionally biased region" description="Low complexity" evidence="1">
    <location>
        <begin position="403"/>
        <end position="416"/>
    </location>
</feature>
<dbReference type="AlphaFoldDB" id="A0A0J8QN16"/>
<dbReference type="STRING" id="454286.A0A0J8QN16"/>
<feature type="region of interest" description="Disordered" evidence="1">
    <location>
        <begin position="230"/>
        <end position="312"/>
    </location>
</feature>
<feature type="compositionally biased region" description="Low complexity" evidence="1">
    <location>
        <begin position="526"/>
        <end position="536"/>
    </location>
</feature>
<feature type="compositionally biased region" description="Polar residues" evidence="1">
    <location>
        <begin position="546"/>
        <end position="556"/>
    </location>
</feature>
<feature type="region of interest" description="Disordered" evidence="1">
    <location>
        <begin position="117"/>
        <end position="165"/>
    </location>
</feature>
<feature type="compositionally biased region" description="Polar residues" evidence="1">
    <location>
        <begin position="417"/>
        <end position="439"/>
    </location>
</feature>
<feature type="compositionally biased region" description="Polar residues" evidence="1">
    <location>
        <begin position="16"/>
        <end position="26"/>
    </location>
</feature>
<accession>A0A0J8QN16</accession>
<evidence type="ECO:0000313" key="2">
    <source>
        <dbReference type="EMBL" id="KMU72583.1"/>
    </source>
</evidence>
<dbReference type="EMBL" id="DS268223">
    <property type="protein sequence ID" value="KMU72583.1"/>
    <property type="molecule type" value="Genomic_DNA"/>
</dbReference>
<reference evidence="3" key="1">
    <citation type="journal article" date="2010" name="Genome Res.">
        <title>Population genomic sequencing of Coccidioides fungi reveals recent hybridization and transposon control.</title>
        <authorList>
            <person name="Neafsey D.E."/>
            <person name="Barker B.M."/>
            <person name="Sharpton T.J."/>
            <person name="Stajich J.E."/>
            <person name="Park D.J."/>
            <person name="Whiston E."/>
            <person name="Hung C.-Y."/>
            <person name="McMahan C."/>
            <person name="White J."/>
            <person name="Sykes S."/>
            <person name="Heiman D."/>
            <person name="Young S."/>
            <person name="Zeng Q."/>
            <person name="Abouelleil A."/>
            <person name="Aftuck L."/>
            <person name="Bessette D."/>
            <person name="Brown A."/>
            <person name="FitzGerald M."/>
            <person name="Lui A."/>
            <person name="Macdonald J.P."/>
            <person name="Priest M."/>
            <person name="Orbach M.J."/>
            <person name="Galgiani J.N."/>
            <person name="Kirkland T.N."/>
            <person name="Cole G.T."/>
            <person name="Birren B.W."/>
            <person name="Henn M.R."/>
            <person name="Taylor J.W."/>
            <person name="Rounsley S.D."/>
        </authorList>
    </citation>
    <scope>NUCLEOTIDE SEQUENCE [LARGE SCALE GENOMIC DNA]</scope>
    <source>
        <strain evidence="3">RMSCC 3703</strain>
    </source>
</reference>
<feature type="compositionally biased region" description="Polar residues" evidence="1">
    <location>
        <begin position="141"/>
        <end position="163"/>
    </location>
</feature>
<evidence type="ECO:0000313" key="3">
    <source>
        <dbReference type="Proteomes" id="UP000054559"/>
    </source>
</evidence>
<gene>
    <name evidence="2" type="ORF">CISG_09774</name>
</gene>
<feature type="region of interest" description="Disordered" evidence="1">
    <location>
        <begin position="336"/>
        <end position="470"/>
    </location>
</feature>
<feature type="region of interest" description="Disordered" evidence="1">
    <location>
        <begin position="1"/>
        <end position="29"/>
    </location>
</feature>
<sequence length="571" mass="61391">MNWDHPIHSFTDPNVEPQTPTRTPTVHSFDDTAFQTPKFESSFYDPRITWNTADPYASSPELSKAAHRFDQTPNQHAQNPLDPTISRHRQIDHATRAIGSDDASTDHGTAVTDSIDSAKRSAASMQTPPPTSTIRRKNQDRSNNANLNLSAPVQPTYTGQPLETPSRVVGFSPGLFGLQDSPDLFNLSSNPTTASPFFSRHQMPWNHESNAAEAAMDISDAYGDPFGPSNPAALDIFEPTRGATGKPIVKRSATHSGAPPLSSSRHQSQSSFSSAGPVLGGGGVKKTPSKGRTSPLKTQLTPLAHPPPASLPAPMESLVLKISKDGLATTEMKLISDSPTRLRPGLRDTVSGESSTEIESDSSDEEPDYMIAHSQNPSFAFPDNTLRRPDFVRAQSTSRPHSKGSSYSSAAASSHSGQLSPWTGSTHSRQSQLSSQPESRNQKRHPTQPGPSHSRSQSMTDSDATYEEDGAGDAQHALMQVLKGRKRQSRPPVTGKQLATSSFRPSTISTMRSSPPSYGTRPLSRPASSNSPTATDPAPPTPAADRQNNPSTGTRCVCNSMNNGGHLMIQW</sequence>
<feature type="compositionally biased region" description="Low complexity" evidence="1">
    <location>
        <begin position="262"/>
        <end position="274"/>
    </location>
</feature>
<organism evidence="2 3">
    <name type="scientific">Coccidioides immitis RMSCC 3703</name>
    <dbReference type="NCBI Taxonomy" id="454286"/>
    <lineage>
        <taxon>Eukaryota</taxon>
        <taxon>Fungi</taxon>
        <taxon>Dikarya</taxon>
        <taxon>Ascomycota</taxon>
        <taxon>Pezizomycotina</taxon>
        <taxon>Eurotiomycetes</taxon>
        <taxon>Eurotiomycetidae</taxon>
        <taxon>Onygenales</taxon>
        <taxon>Onygenaceae</taxon>
        <taxon>Coccidioides</taxon>
    </lineage>
</organism>
<feature type="compositionally biased region" description="Polar residues" evidence="1">
    <location>
        <begin position="497"/>
        <end position="517"/>
    </location>
</feature>
<feature type="compositionally biased region" description="Polar residues" evidence="1">
    <location>
        <begin position="450"/>
        <end position="463"/>
    </location>
</feature>
<protein>
    <submittedName>
        <fullName evidence="2">Uncharacterized protein</fullName>
    </submittedName>
</protein>
<name>A0A0J8QN16_COCIT</name>
<proteinExistence type="predicted"/>
<dbReference type="Proteomes" id="UP000054559">
    <property type="component" value="Unassembled WGS sequence"/>
</dbReference>
<evidence type="ECO:0000256" key="1">
    <source>
        <dbReference type="SAM" id="MobiDB-lite"/>
    </source>
</evidence>
<feature type="region of interest" description="Disordered" evidence="1">
    <location>
        <begin position="483"/>
        <end position="556"/>
    </location>
</feature>